<keyword evidence="3 13" id="KW-0436">Ligase</keyword>
<dbReference type="FunFam" id="3.40.50.20:FF:000010">
    <property type="entry name" value="Propionyl-CoA carboxylase subunit alpha"/>
    <property type="match status" value="1"/>
</dbReference>
<evidence type="ECO:0000256" key="6">
    <source>
        <dbReference type="ARBA" id="ARBA00023267"/>
    </source>
</evidence>
<dbReference type="InterPro" id="IPR011054">
    <property type="entry name" value="Rudment_hybrid_motif"/>
</dbReference>
<dbReference type="GO" id="GO:0005524">
    <property type="term" value="F:ATP binding"/>
    <property type="evidence" value="ECO:0007669"/>
    <property type="project" value="UniProtKB-UniRule"/>
</dbReference>
<dbReference type="InterPro" id="IPR051602">
    <property type="entry name" value="ACC_Biotin_Carboxylase"/>
</dbReference>
<dbReference type="SUPFAM" id="SSF56059">
    <property type="entry name" value="Glutathione synthetase ATP-binding domain-like"/>
    <property type="match status" value="1"/>
</dbReference>
<dbReference type="SMART" id="SM00878">
    <property type="entry name" value="Biotin_carb_C"/>
    <property type="match status" value="1"/>
</dbReference>
<sequence>MIHKILIANRGEIAVRVIRACRDLHIKSVAIYTKPDFSSLHVRIASEAYEVGEHPLEGYLDPQRIVEVAKHCGADAIHPGYGFLSENYEFAKAVEDAGLIFIGPKPDIIRKMGNKNIARYLMKKNGIPVVPGTEKLNHENIETIKRYAQQIGYPVILKASGGGGGRGIREVHKEEDLERLLEDCKREAKAFFNSDEVFMEKLIINPRHIEFQILGDNYGNIIHLMERDCSIQRRHQKIIEVAPSPTVSENLRKTMGVTAVAAAKAVNYTNVGTVEFLLDDYNNFYFMEMNTRIQVEHGITEEITGVDLIVRQIRAAAGEILDLEQSDIKAQGFCIEARIVAEDASKNFTPALGKVTGYYPALGPSVRVDSHLYRDYNIPPYYDSLLAKLMVSGTSFDLVVNKFERALDEFSIEGVTTTLPLLLAISQSREFRRGFFDTSYTDKNLPMLLEKMQIYKNKKNKFKKEDDLSMVIVEAVKRFEEDLKEEEK</sequence>
<dbReference type="AlphaFoldDB" id="A0A2I1NBC6"/>
<dbReference type="Pfam" id="PF02785">
    <property type="entry name" value="Biotin_carb_C"/>
    <property type="match status" value="1"/>
</dbReference>
<dbReference type="InterPro" id="IPR011761">
    <property type="entry name" value="ATP-grasp"/>
</dbReference>
<evidence type="ECO:0000256" key="5">
    <source>
        <dbReference type="ARBA" id="ARBA00022840"/>
    </source>
</evidence>
<dbReference type="Proteomes" id="UP001075225">
    <property type="component" value="Unassembled WGS sequence"/>
</dbReference>
<dbReference type="InterPro" id="IPR005482">
    <property type="entry name" value="Biotin_COase_C"/>
</dbReference>
<dbReference type="InterPro" id="IPR005479">
    <property type="entry name" value="CPAse_ATP-bd"/>
</dbReference>
<evidence type="ECO:0000256" key="1">
    <source>
        <dbReference type="ARBA" id="ARBA00003761"/>
    </source>
</evidence>
<evidence type="ECO:0000313" key="15">
    <source>
        <dbReference type="Proteomes" id="UP000234639"/>
    </source>
</evidence>
<reference evidence="14 16" key="2">
    <citation type="submission" date="2020-05" db="EMBL/GenBank/DDBJ databases">
        <title>Complete genome sequencing of Campylobacter and Arcobacter type strains.</title>
        <authorList>
            <person name="Miller W.G."/>
            <person name="Yee E."/>
        </authorList>
    </citation>
    <scope>NUCLEOTIDE SEQUENCE [LARGE SCALE GENOMIC DNA]</scope>
    <source>
        <strain evidence="14 16">LMG 6451</strain>
    </source>
</reference>
<name>A0A2I1NBC6_9BACT</name>
<evidence type="ECO:0000256" key="4">
    <source>
        <dbReference type="ARBA" id="ARBA00022741"/>
    </source>
</evidence>
<keyword evidence="14" id="KW-0670">Pyruvate</keyword>
<dbReference type="PROSITE" id="PS50979">
    <property type="entry name" value="BC"/>
    <property type="match status" value="1"/>
</dbReference>
<gene>
    <name evidence="14" type="primary">pycA</name>
    <name evidence="14" type="ORF">CURT_0883</name>
    <name evidence="13" type="ORF">CYJ41_01910</name>
    <name evidence="11" type="ORF">O6B32_05225</name>
    <name evidence="12" type="ORF">O6B92_05175</name>
</gene>
<dbReference type="Proteomes" id="UP000509722">
    <property type="component" value="Chromosome"/>
</dbReference>
<keyword evidence="4 8" id="KW-0547">Nucleotide-binding</keyword>
<dbReference type="PANTHER" id="PTHR48095">
    <property type="entry name" value="PYRUVATE CARBOXYLASE SUBUNIT A"/>
    <property type="match status" value="1"/>
</dbReference>
<evidence type="ECO:0000256" key="3">
    <source>
        <dbReference type="ARBA" id="ARBA00022598"/>
    </source>
</evidence>
<evidence type="ECO:0000313" key="12">
    <source>
        <dbReference type="EMBL" id="MCZ6161727.1"/>
    </source>
</evidence>
<reference evidence="11" key="3">
    <citation type="submission" date="2022-12" db="EMBL/GenBank/DDBJ databases">
        <title>Species Delineation and Comparative Genomics within the Campylobacter ureolyticus Complex.</title>
        <authorList>
            <person name="Maki J."/>
            <person name="Howard M."/>
            <person name="Connelly S."/>
            <person name="Hardy D.J."/>
            <person name="Cameron A."/>
        </authorList>
    </citation>
    <scope>NUCLEOTIDE SEQUENCE</scope>
    <source>
        <strain evidence="12">URMC_786</strain>
        <strain evidence="11">URMC_787</strain>
    </source>
</reference>
<evidence type="ECO:0000256" key="7">
    <source>
        <dbReference type="ARBA" id="ARBA00048600"/>
    </source>
</evidence>
<evidence type="ECO:0000259" key="9">
    <source>
        <dbReference type="PROSITE" id="PS50975"/>
    </source>
</evidence>
<dbReference type="InterPro" id="IPR011764">
    <property type="entry name" value="Biotin_carboxylation_dom"/>
</dbReference>
<comment type="function">
    <text evidence="1">This protein is a component of the acetyl coenzyme A carboxylase complex; first, biotin carboxylase catalyzes the carboxylation of the carrier protein and then the transcarboxylase transfers the carboxyl group to form malonyl-CoA.</text>
</comment>
<dbReference type="NCBIfam" id="NF006367">
    <property type="entry name" value="PRK08591.1"/>
    <property type="match status" value="1"/>
</dbReference>
<accession>A0A2I1NBC6</accession>
<dbReference type="SUPFAM" id="SSF51246">
    <property type="entry name" value="Rudiment single hybrid motif"/>
    <property type="match status" value="1"/>
</dbReference>
<dbReference type="Pfam" id="PF00289">
    <property type="entry name" value="Biotin_carb_N"/>
    <property type="match status" value="1"/>
</dbReference>
<keyword evidence="6" id="KW-0092">Biotin</keyword>
<comment type="catalytic activity">
    <reaction evidence="7">
        <text>N(6)-biotinyl-L-lysyl-[protein] + hydrogencarbonate + ATP = N(6)-carboxybiotinyl-L-lysyl-[protein] + ADP + phosphate + H(+)</text>
        <dbReference type="Rhea" id="RHEA:13501"/>
        <dbReference type="Rhea" id="RHEA-COMP:10505"/>
        <dbReference type="Rhea" id="RHEA-COMP:10506"/>
        <dbReference type="ChEBI" id="CHEBI:15378"/>
        <dbReference type="ChEBI" id="CHEBI:17544"/>
        <dbReference type="ChEBI" id="CHEBI:30616"/>
        <dbReference type="ChEBI" id="CHEBI:43474"/>
        <dbReference type="ChEBI" id="CHEBI:83144"/>
        <dbReference type="ChEBI" id="CHEBI:83145"/>
        <dbReference type="ChEBI" id="CHEBI:456216"/>
        <dbReference type="EC" id="6.3.4.14"/>
    </reaction>
</comment>
<dbReference type="PANTHER" id="PTHR48095:SF2">
    <property type="entry name" value="BIOTIN CARBOXYLASE, CHLOROPLASTIC"/>
    <property type="match status" value="1"/>
</dbReference>
<evidence type="ECO:0000313" key="13">
    <source>
        <dbReference type="EMBL" id="PKZ29669.1"/>
    </source>
</evidence>
<evidence type="ECO:0000256" key="2">
    <source>
        <dbReference type="ARBA" id="ARBA00013263"/>
    </source>
</evidence>
<feature type="domain" description="Biotin carboxylation" evidence="10">
    <location>
        <begin position="1"/>
        <end position="446"/>
    </location>
</feature>
<dbReference type="PROSITE" id="PS00867">
    <property type="entry name" value="CPSASE_2"/>
    <property type="match status" value="1"/>
</dbReference>
<dbReference type="Proteomes" id="UP001075461">
    <property type="component" value="Unassembled WGS sequence"/>
</dbReference>
<dbReference type="InterPro" id="IPR016185">
    <property type="entry name" value="PreATP-grasp_dom_sf"/>
</dbReference>
<dbReference type="GO" id="GO:0046872">
    <property type="term" value="F:metal ion binding"/>
    <property type="evidence" value="ECO:0007669"/>
    <property type="project" value="InterPro"/>
</dbReference>
<reference evidence="13 15" key="1">
    <citation type="submission" date="2017-12" db="EMBL/GenBank/DDBJ databases">
        <title>Phylogenetic diversity of female urinary microbiome.</title>
        <authorList>
            <person name="Thomas-White K."/>
            <person name="Wolfe A.J."/>
        </authorList>
    </citation>
    <scope>NUCLEOTIDE SEQUENCE [LARGE SCALE GENOMIC DNA]</scope>
    <source>
        <strain evidence="13 15">UMB0112</strain>
    </source>
</reference>
<protein>
    <recommendedName>
        <fullName evidence="2">biotin carboxylase</fullName>
        <ecNumber evidence="2">6.3.4.14</ecNumber>
    </recommendedName>
</protein>
<proteinExistence type="predicted"/>
<dbReference type="Proteomes" id="UP000234639">
    <property type="component" value="Unassembled WGS sequence"/>
</dbReference>
<dbReference type="PROSITE" id="PS50975">
    <property type="entry name" value="ATP_GRASP"/>
    <property type="match status" value="1"/>
</dbReference>
<evidence type="ECO:0000313" key="11">
    <source>
        <dbReference type="EMBL" id="MCZ6159877.1"/>
    </source>
</evidence>
<dbReference type="OrthoDB" id="9763189at2"/>
<dbReference type="InterPro" id="IPR005481">
    <property type="entry name" value="BC-like_N"/>
</dbReference>
<dbReference type="PROSITE" id="PS00866">
    <property type="entry name" value="CPSASE_1"/>
    <property type="match status" value="1"/>
</dbReference>
<dbReference type="RefSeq" id="WP_018713063.1">
    <property type="nucleotide sequence ID" value="NZ_BQNW01000001.1"/>
</dbReference>
<dbReference type="Gene3D" id="3.30.470.20">
    <property type="entry name" value="ATP-grasp fold, B domain"/>
    <property type="match status" value="1"/>
</dbReference>
<evidence type="ECO:0000259" key="10">
    <source>
        <dbReference type="PROSITE" id="PS50979"/>
    </source>
</evidence>
<dbReference type="EMBL" id="JAPXGO010000003">
    <property type="protein sequence ID" value="MCZ6159877.1"/>
    <property type="molecule type" value="Genomic_DNA"/>
</dbReference>
<evidence type="ECO:0000256" key="8">
    <source>
        <dbReference type="PROSITE-ProRule" id="PRU00409"/>
    </source>
</evidence>
<dbReference type="Pfam" id="PF02786">
    <property type="entry name" value="CPSase_L_D2"/>
    <property type="match status" value="1"/>
</dbReference>
<dbReference type="FunFam" id="3.30.1490.20:FF:000003">
    <property type="entry name" value="acetyl-CoA carboxylase isoform X1"/>
    <property type="match status" value="1"/>
</dbReference>
<feature type="domain" description="ATP-grasp" evidence="9">
    <location>
        <begin position="119"/>
        <end position="317"/>
    </location>
</feature>
<evidence type="ECO:0000313" key="16">
    <source>
        <dbReference type="Proteomes" id="UP000509722"/>
    </source>
</evidence>
<dbReference type="GO" id="GO:0004075">
    <property type="term" value="F:biotin carboxylase activity"/>
    <property type="evidence" value="ECO:0007669"/>
    <property type="project" value="UniProtKB-EC"/>
</dbReference>
<dbReference type="EMBL" id="PKHU01000002">
    <property type="protein sequence ID" value="PKZ29669.1"/>
    <property type="molecule type" value="Genomic_DNA"/>
</dbReference>
<organism evidence="13 15">
    <name type="scientific">Campylobacter ureolyticus</name>
    <dbReference type="NCBI Taxonomy" id="827"/>
    <lineage>
        <taxon>Bacteria</taxon>
        <taxon>Pseudomonadati</taxon>
        <taxon>Campylobacterota</taxon>
        <taxon>Epsilonproteobacteria</taxon>
        <taxon>Campylobacterales</taxon>
        <taxon>Campylobacteraceae</taxon>
        <taxon>Campylobacter</taxon>
    </lineage>
</organism>
<dbReference type="GeneID" id="77175785"/>
<keyword evidence="5 8" id="KW-0067">ATP-binding</keyword>
<evidence type="ECO:0000313" key="14">
    <source>
        <dbReference type="EMBL" id="QKF84367.1"/>
    </source>
</evidence>
<dbReference type="EC" id="6.3.4.14" evidence="2"/>
<dbReference type="NCBIfam" id="NF006287">
    <property type="entry name" value="PRK08463.1"/>
    <property type="match status" value="1"/>
</dbReference>
<dbReference type="SUPFAM" id="SSF52440">
    <property type="entry name" value="PreATP-grasp domain"/>
    <property type="match status" value="1"/>
</dbReference>
<dbReference type="EMBL" id="CP053832">
    <property type="protein sequence ID" value="QKF84367.1"/>
    <property type="molecule type" value="Genomic_DNA"/>
</dbReference>
<dbReference type="EMBL" id="JAPXGP010000003">
    <property type="protein sequence ID" value="MCZ6161727.1"/>
    <property type="molecule type" value="Genomic_DNA"/>
</dbReference>